<evidence type="ECO:0000256" key="1">
    <source>
        <dbReference type="SAM" id="MobiDB-lite"/>
    </source>
</evidence>
<comment type="caution">
    <text evidence="2">The sequence shown here is derived from an EMBL/GenBank/DDBJ whole genome shotgun (WGS) entry which is preliminary data.</text>
</comment>
<dbReference type="InterPro" id="IPR051917">
    <property type="entry name" value="Transposase-Integrase"/>
</dbReference>
<protein>
    <recommendedName>
        <fullName evidence="4">IS30 family transposase</fullName>
    </recommendedName>
</protein>
<gene>
    <name evidence="2" type="ORF">QU665_08325</name>
</gene>
<feature type="region of interest" description="Disordered" evidence="1">
    <location>
        <begin position="45"/>
        <end position="68"/>
    </location>
</feature>
<evidence type="ECO:0000313" key="2">
    <source>
        <dbReference type="EMBL" id="MEA1305068.1"/>
    </source>
</evidence>
<evidence type="ECO:0008006" key="4">
    <source>
        <dbReference type="Google" id="ProtNLM"/>
    </source>
</evidence>
<evidence type="ECO:0000313" key="3">
    <source>
        <dbReference type="Proteomes" id="UP001289581"/>
    </source>
</evidence>
<dbReference type="Proteomes" id="UP001289581">
    <property type="component" value="Unassembled WGS sequence"/>
</dbReference>
<dbReference type="AlphaFoldDB" id="A0AAW9KVP2"/>
<dbReference type="GO" id="GO:0005829">
    <property type="term" value="C:cytosol"/>
    <property type="evidence" value="ECO:0007669"/>
    <property type="project" value="TreeGrafter"/>
</dbReference>
<name>A0AAW9KVP2_9ACTO</name>
<feature type="compositionally biased region" description="Basic and acidic residues" evidence="1">
    <location>
        <begin position="57"/>
        <end position="68"/>
    </location>
</feature>
<keyword evidence="3" id="KW-1185">Reference proteome</keyword>
<dbReference type="PANTHER" id="PTHR10948">
    <property type="entry name" value="TRANSPOSASE"/>
    <property type="match status" value="1"/>
</dbReference>
<sequence>MAPPSLDPAEHTNRLIREHLPKGTSFTTITDTQVQAIQDRLSRRPRIVLNGQTPTEKLNDTIDDAHTT</sequence>
<dbReference type="GO" id="GO:0004803">
    <property type="term" value="F:transposase activity"/>
    <property type="evidence" value="ECO:0007669"/>
    <property type="project" value="TreeGrafter"/>
</dbReference>
<dbReference type="PANTHER" id="PTHR10948:SF23">
    <property type="entry name" value="TRANSPOSASE INSI FOR INSERTION SEQUENCE ELEMENT IS30A-RELATED"/>
    <property type="match status" value="1"/>
</dbReference>
<dbReference type="RefSeq" id="WP_081385617.1">
    <property type="nucleotide sequence ID" value="NZ_JAXBCZ010000001.1"/>
</dbReference>
<organism evidence="2 3">
    <name type="scientific">Actinomyces oris</name>
    <dbReference type="NCBI Taxonomy" id="544580"/>
    <lineage>
        <taxon>Bacteria</taxon>
        <taxon>Bacillati</taxon>
        <taxon>Actinomycetota</taxon>
        <taxon>Actinomycetes</taxon>
        <taxon>Actinomycetales</taxon>
        <taxon>Actinomycetaceae</taxon>
        <taxon>Actinomyces</taxon>
    </lineage>
</organism>
<reference evidence="2 3" key="1">
    <citation type="submission" date="2023-06" db="EMBL/GenBank/DDBJ databases">
        <title>Actinomyces orist ORNL 0101 HMT-893 genome.</title>
        <authorList>
            <person name="Johnston C.D."/>
            <person name="Chen T."/>
            <person name="Dewhirst F.E."/>
        </authorList>
    </citation>
    <scope>NUCLEOTIDE SEQUENCE [LARGE SCALE GENOMIC DNA]</scope>
    <source>
        <strain evidence="2 3">ORNL 0101</strain>
    </source>
</reference>
<proteinExistence type="predicted"/>
<accession>A0AAW9KVP2</accession>
<dbReference type="GO" id="GO:0032196">
    <property type="term" value="P:transposition"/>
    <property type="evidence" value="ECO:0007669"/>
    <property type="project" value="TreeGrafter"/>
</dbReference>
<dbReference type="EMBL" id="JAXBCZ010000001">
    <property type="protein sequence ID" value="MEA1305068.1"/>
    <property type="molecule type" value="Genomic_DNA"/>
</dbReference>